<reference evidence="8" key="1">
    <citation type="journal article" date="2017" name="Genome Biol.">
        <title>Comparative genomics reveals high biological diversity and specific adaptations in the industrially and medically important fungal genus Aspergillus.</title>
        <authorList>
            <person name="de Vries R.P."/>
            <person name="Riley R."/>
            <person name="Wiebenga A."/>
            <person name="Aguilar-Osorio G."/>
            <person name="Amillis S."/>
            <person name="Uchima C.A."/>
            <person name="Anderluh G."/>
            <person name="Asadollahi M."/>
            <person name="Askin M."/>
            <person name="Barry K."/>
            <person name="Battaglia E."/>
            <person name="Bayram O."/>
            <person name="Benocci T."/>
            <person name="Braus-Stromeyer S.A."/>
            <person name="Caldana C."/>
            <person name="Canovas D."/>
            <person name="Cerqueira G.C."/>
            <person name="Chen F."/>
            <person name="Chen W."/>
            <person name="Choi C."/>
            <person name="Clum A."/>
            <person name="Dos Santos R.A."/>
            <person name="Damasio A.R."/>
            <person name="Diallinas G."/>
            <person name="Emri T."/>
            <person name="Fekete E."/>
            <person name="Flipphi M."/>
            <person name="Freyberg S."/>
            <person name="Gallo A."/>
            <person name="Gournas C."/>
            <person name="Habgood R."/>
            <person name="Hainaut M."/>
            <person name="Harispe M.L."/>
            <person name="Henrissat B."/>
            <person name="Hilden K.S."/>
            <person name="Hope R."/>
            <person name="Hossain A."/>
            <person name="Karabika E."/>
            <person name="Karaffa L."/>
            <person name="Karanyi Z."/>
            <person name="Krasevec N."/>
            <person name="Kuo A."/>
            <person name="Kusch H."/>
            <person name="LaButti K."/>
            <person name="Lagendijk E.L."/>
            <person name="Lapidus A."/>
            <person name="Levasseur A."/>
            <person name="Lindquist E."/>
            <person name="Lipzen A."/>
            <person name="Logrieco A.F."/>
            <person name="MacCabe A."/>
            <person name="Maekelae M.R."/>
            <person name="Malavazi I."/>
            <person name="Melin P."/>
            <person name="Meyer V."/>
            <person name="Mielnichuk N."/>
            <person name="Miskei M."/>
            <person name="Molnar A.P."/>
            <person name="Mule G."/>
            <person name="Ngan C.Y."/>
            <person name="Orejas M."/>
            <person name="Orosz E."/>
            <person name="Ouedraogo J.P."/>
            <person name="Overkamp K.M."/>
            <person name="Park H.-S."/>
            <person name="Perrone G."/>
            <person name="Piumi F."/>
            <person name="Punt P.J."/>
            <person name="Ram A.F."/>
            <person name="Ramon A."/>
            <person name="Rauscher S."/>
            <person name="Record E."/>
            <person name="Riano-Pachon D.M."/>
            <person name="Robert V."/>
            <person name="Roehrig J."/>
            <person name="Ruller R."/>
            <person name="Salamov A."/>
            <person name="Salih N.S."/>
            <person name="Samson R.A."/>
            <person name="Sandor E."/>
            <person name="Sanguinetti M."/>
            <person name="Schuetze T."/>
            <person name="Sepcic K."/>
            <person name="Shelest E."/>
            <person name="Sherlock G."/>
            <person name="Sophianopoulou V."/>
            <person name="Squina F.M."/>
            <person name="Sun H."/>
            <person name="Susca A."/>
            <person name="Todd R.B."/>
            <person name="Tsang A."/>
            <person name="Unkles S.E."/>
            <person name="van de Wiele N."/>
            <person name="van Rossen-Uffink D."/>
            <person name="Oliveira J.V."/>
            <person name="Vesth T.C."/>
            <person name="Visser J."/>
            <person name="Yu J.-H."/>
            <person name="Zhou M."/>
            <person name="Andersen M.R."/>
            <person name="Archer D.B."/>
            <person name="Baker S.E."/>
            <person name="Benoit I."/>
            <person name="Brakhage A.A."/>
            <person name="Braus G.H."/>
            <person name="Fischer R."/>
            <person name="Frisvad J.C."/>
            <person name="Goldman G.H."/>
            <person name="Houbraken J."/>
            <person name="Oakley B."/>
            <person name="Pocsi I."/>
            <person name="Scazzocchio C."/>
            <person name="Seiboth B."/>
            <person name="vanKuyk P.A."/>
            <person name="Wortman J."/>
            <person name="Dyer P.S."/>
            <person name="Grigoriev I.V."/>
        </authorList>
    </citation>
    <scope>NUCLEOTIDE SEQUENCE [LARGE SCALE GENOMIC DNA]</scope>
    <source>
        <strain evidence="8">ATCC 16872 / CBS 172.66 / WB 5094</strain>
    </source>
</reference>
<dbReference type="InterPro" id="IPR036318">
    <property type="entry name" value="FAD-bd_PCMH-like_sf"/>
</dbReference>
<dbReference type="InterPro" id="IPR006094">
    <property type="entry name" value="Oxid_FAD_bind_N"/>
</dbReference>
<dbReference type="PANTHER" id="PTHR42973">
    <property type="entry name" value="BINDING OXIDOREDUCTASE, PUTATIVE (AFU_ORTHOLOGUE AFUA_1G17690)-RELATED"/>
    <property type="match status" value="1"/>
</dbReference>
<dbReference type="OMA" id="HDAVAIN"/>
<sequence length="416" mass="46818">MTRPHTPWLVQILSLGDIQLTRGPRLSNGADIFLPGNVGYDQLAKRYTDFDRPTFAAIVAVASTRDVVEAIQYARTHQFPFLAQSRGHALAGSVVPAQEPIQLNLRRINEVTSLMGVTLEVGLVSGEGCEEQQLGVVTEAVIRTYPQQNGGMHFVADMEFKSTDTAQVFATVNRISTPALPSELAITIVTHYQGDAEPSVLIVNFVWSGPHETSLEYLRVFRDLDPTSSSERSVPWDVPPWVTYRALNRLICDNPGGQNNSYSASLAFYNPSALAKLVQEWEDRNRQSQGHIRFSLMMQTFSNATKAEEDDDAFPWRGKLNHLVSVQAHYTDISFRTEVDKLQKAQRDLLVNASGYGRLQQYVNLGHRLSDPVESLYGSEGTRLHRLWDLKERCDPEGWFNLYQPLRRAPLGCRER</sequence>
<protein>
    <recommendedName>
        <fullName evidence="6">FAD linked oxidase N-terminal domain-containing protein</fullName>
    </recommendedName>
</protein>
<evidence type="ECO:0000256" key="1">
    <source>
        <dbReference type="ARBA" id="ARBA00001974"/>
    </source>
</evidence>
<evidence type="ECO:0000313" key="7">
    <source>
        <dbReference type="EMBL" id="OJJ96528.1"/>
    </source>
</evidence>
<dbReference type="GO" id="GO:0050660">
    <property type="term" value="F:flavin adenine dinucleotide binding"/>
    <property type="evidence" value="ECO:0007669"/>
    <property type="project" value="InterPro"/>
</dbReference>
<dbReference type="SUPFAM" id="SSF56176">
    <property type="entry name" value="FAD-binding/transporter-associated domain-like"/>
    <property type="match status" value="1"/>
</dbReference>
<gene>
    <name evidence="7" type="ORF">ASPACDRAFT_63447</name>
</gene>
<dbReference type="GO" id="GO:0016491">
    <property type="term" value="F:oxidoreductase activity"/>
    <property type="evidence" value="ECO:0007669"/>
    <property type="project" value="UniProtKB-KW"/>
</dbReference>
<dbReference type="OrthoDB" id="415825at2759"/>
<dbReference type="Gene3D" id="3.30.465.10">
    <property type="match status" value="1"/>
</dbReference>
<keyword evidence="4" id="KW-0274">FAD</keyword>
<comment type="cofactor">
    <cofactor evidence="1">
        <name>FAD</name>
        <dbReference type="ChEBI" id="CHEBI:57692"/>
    </cofactor>
</comment>
<proteinExistence type="inferred from homology"/>
<organism evidence="7 8">
    <name type="scientific">Aspergillus aculeatus (strain ATCC 16872 / CBS 172.66 / WB 5094)</name>
    <dbReference type="NCBI Taxonomy" id="690307"/>
    <lineage>
        <taxon>Eukaryota</taxon>
        <taxon>Fungi</taxon>
        <taxon>Dikarya</taxon>
        <taxon>Ascomycota</taxon>
        <taxon>Pezizomycotina</taxon>
        <taxon>Eurotiomycetes</taxon>
        <taxon>Eurotiomycetidae</taxon>
        <taxon>Eurotiales</taxon>
        <taxon>Aspergillaceae</taxon>
        <taxon>Aspergillus</taxon>
        <taxon>Aspergillus subgen. Circumdati</taxon>
    </lineage>
</organism>
<comment type="similarity">
    <text evidence="2">Belongs to the oxygen-dependent FAD-linked oxidoreductase family.</text>
</comment>
<dbReference type="Gene3D" id="3.40.462.20">
    <property type="match status" value="1"/>
</dbReference>
<evidence type="ECO:0000256" key="4">
    <source>
        <dbReference type="ARBA" id="ARBA00022827"/>
    </source>
</evidence>
<name>A0A1L9WK49_ASPA1</name>
<evidence type="ECO:0000256" key="2">
    <source>
        <dbReference type="ARBA" id="ARBA00005466"/>
    </source>
</evidence>
<dbReference type="RefSeq" id="XP_020052868.1">
    <property type="nucleotide sequence ID" value="XM_020203895.1"/>
</dbReference>
<evidence type="ECO:0000313" key="8">
    <source>
        <dbReference type="Proteomes" id="UP000184546"/>
    </source>
</evidence>
<evidence type="ECO:0000256" key="3">
    <source>
        <dbReference type="ARBA" id="ARBA00022630"/>
    </source>
</evidence>
<dbReference type="Pfam" id="PF01565">
    <property type="entry name" value="FAD_binding_4"/>
    <property type="match status" value="1"/>
</dbReference>
<dbReference type="InterPro" id="IPR016169">
    <property type="entry name" value="FAD-bd_PCMH_sub2"/>
</dbReference>
<keyword evidence="5" id="KW-0560">Oxidoreductase</keyword>
<feature type="domain" description="FAD linked oxidase N-terminal" evidence="6">
    <location>
        <begin position="56"/>
        <end position="116"/>
    </location>
</feature>
<dbReference type="STRING" id="690307.A0A1L9WK49"/>
<dbReference type="AlphaFoldDB" id="A0A1L9WK49"/>
<dbReference type="InterPro" id="IPR050416">
    <property type="entry name" value="FAD-linked_Oxidoreductase"/>
</dbReference>
<accession>A0A1L9WK49</accession>
<dbReference type="EMBL" id="KV878985">
    <property type="protein sequence ID" value="OJJ96528.1"/>
    <property type="molecule type" value="Genomic_DNA"/>
</dbReference>
<dbReference type="PANTHER" id="PTHR42973:SF9">
    <property type="entry name" value="FAD-BINDING PCMH-TYPE DOMAIN-CONTAINING PROTEIN-RELATED"/>
    <property type="match status" value="1"/>
</dbReference>
<evidence type="ECO:0000256" key="5">
    <source>
        <dbReference type="ARBA" id="ARBA00023002"/>
    </source>
</evidence>
<evidence type="ECO:0000259" key="6">
    <source>
        <dbReference type="Pfam" id="PF01565"/>
    </source>
</evidence>
<dbReference type="VEuPathDB" id="FungiDB:ASPACDRAFT_63447"/>
<keyword evidence="8" id="KW-1185">Reference proteome</keyword>
<dbReference type="Proteomes" id="UP000184546">
    <property type="component" value="Unassembled WGS sequence"/>
</dbReference>
<keyword evidence="3" id="KW-0285">Flavoprotein</keyword>
<dbReference type="GeneID" id="30977709"/>